<comment type="caution">
    <text evidence="1">The sequence shown here is derived from an EMBL/GenBank/DDBJ whole genome shotgun (WGS) entry which is preliminary data.</text>
</comment>
<reference evidence="1" key="1">
    <citation type="submission" date="2021-06" db="EMBL/GenBank/DDBJ databases">
        <authorList>
            <person name="Kallberg Y."/>
            <person name="Tangrot J."/>
            <person name="Rosling A."/>
        </authorList>
    </citation>
    <scope>NUCLEOTIDE SEQUENCE</scope>
    <source>
        <strain evidence="1">CL356</strain>
    </source>
</reference>
<dbReference type="EMBL" id="CAJVPT010015512">
    <property type="protein sequence ID" value="CAG8612302.1"/>
    <property type="molecule type" value="Genomic_DNA"/>
</dbReference>
<dbReference type="Proteomes" id="UP000789525">
    <property type="component" value="Unassembled WGS sequence"/>
</dbReference>
<keyword evidence="2" id="KW-1185">Reference proteome</keyword>
<evidence type="ECO:0000313" key="1">
    <source>
        <dbReference type="EMBL" id="CAG8612302.1"/>
    </source>
</evidence>
<evidence type="ECO:0000313" key="2">
    <source>
        <dbReference type="Proteomes" id="UP000789525"/>
    </source>
</evidence>
<name>A0ACA9MT17_9GLOM</name>
<protein>
    <submittedName>
        <fullName evidence="1">2881_t:CDS:1</fullName>
    </submittedName>
</protein>
<proteinExistence type="predicted"/>
<sequence length="392" mass="41728">GETDEEAIDQLQKERDMLDHSMAGMAAFSPSKPDFAGAGSRIIARPSDPPPEAPGMLRISNGGGMLSESLRSDFSINDFPSPPGSLSNRSTGETTPPDTTTAATTVDTLLSQMKPSPSTNQSVSPIPTEVVEDVQFAMVRPRIPASYQRRRASFPSVVRESATSSNDGMFRIISAYAESEDDLGGKRVRMSSANNRLDVTSFIGGFPPRDLFQGRNDSVDYRLSPLPEDTTPRGSAEIIDMRLKTPSIVPAIAISTSETASVETGRTRKVSFAPASYEPVSRPKLRIPPAAPANTLPSSPRPGGGSPSASPKPFGNFKPATPSPLTKTSFGPSGVPNATVPLRRAGSARAYVGGGNSRPVITGPFPLRSAENTENDYTVPRRAPLVRTQRFL</sequence>
<organism evidence="1 2">
    <name type="scientific">Acaulospora colombiana</name>
    <dbReference type="NCBI Taxonomy" id="27376"/>
    <lineage>
        <taxon>Eukaryota</taxon>
        <taxon>Fungi</taxon>
        <taxon>Fungi incertae sedis</taxon>
        <taxon>Mucoromycota</taxon>
        <taxon>Glomeromycotina</taxon>
        <taxon>Glomeromycetes</taxon>
        <taxon>Diversisporales</taxon>
        <taxon>Acaulosporaceae</taxon>
        <taxon>Acaulospora</taxon>
    </lineage>
</organism>
<gene>
    <name evidence="1" type="ORF">ACOLOM_LOCUS7059</name>
</gene>
<feature type="non-terminal residue" evidence="1">
    <location>
        <position position="1"/>
    </location>
</feature>
<accession>A0ACA9MT17</accession>